<dbReference type="InterPro" id="IPR008920">
    <property type="entry name" value="TF_FadR/GntR_C"/>
</dbReference>
<dbReference type="PANTHER" id="PTHR43537:SF24">
    <property type="entry name" value="GLUCONATE OPERON TRANSCRIPTIONAL REPRESSOR"/>
    <property type="match status" value="1"/>
</dbReference>
<accession>A0ABY6ZPR4</accession>
<dbReference type="Gene3D" id="1.10.10.10">
    <property type="entry name" value="Winged helix-like DNA-binding domain superfamily/Winged helix DNA-binding domain"/>
    <property type="match status" value="1"/>
</dbReference>
<dbReference type="InterPro" id="IPR036388">
    <property type="entry name" value="WH-like_DNA-bd_sf"/>
</dbReference>
<evidence type="ECO:0000256" key="1">
    <source>
        <dbReference type="ARBA" id="ARBA00023015"/>
    </source>
</evidence>
<organism evidence="5 6">
    <name type="scientific">Alicyclobacillus fastidiosus</name>
    <dbReference type="NCBI Taxonomy" id="392011"/>
    <lineage>
        <taxon>Bacteria</taxon>
        <taxon>Bacillati</taxon>
        <taxon>Bacillota</taxon>
        <taxon>Bacilli</taxon>
        <taxon>Bacillales</taxon>
        <taxon>Alicyclobacillaceae</taxon>
        <taxon>Alicyclobacillus</taxon>
    </lineage>
</organism>
<keyword evidence="2" id="KW-0238">DNA-binding</keyword>
<dbReference type="InterPro" id="IPR011711">
    <property type="entry name" value="GntR_C"/>
</dbReference>
<name>A0ABY6ZPR4_9BACL</name>
<evidence type="ECO:0000259" key="4">
    <source>
        <dbReference type="PROSITE" id="PS50949"/>
    </source>
</evidence>
<evidence type="ECO:0000256" key="3">
    <source>
        <dbReference type="ARBA" id="ARBA00023163"/>
    </source>
</evidence>
<dbReference type="RefSeq" id="WP_268007969.1">
    <property type="nucleotide sequence ID" value="NZ_BSUT01000001.1"/>
</dbReference>
<evidence type="ECO:0000313" key="5">
    <source>
        <dbReference type="EMBL" id="WAH44069.1"/>
    </source>
</evidence>
<feature type="domain" description="HTH gntR-type" evidence="4">
    <location>
        <begin position="10"/>
        <end position="77"/>
    </location>
</feature>
<gene>
    <name evidence="5" type="ORF">NZD89_12205</name>
</gene>
<dbReference type="PANTHER" id="PTHR43537">
    <property type="entry name" value="TRANSCRIPTIONAL REGULATOR, GNTR FAMILY"/>
    <property type="match status" value="1"/>
</dbReference>
<evidence type="ECO:0000256" key="2">
    <source>
        <dbReference type="ARBA" id="ARBA00023125"/>
    </source>
</evidence>
<sequence length="232" mass="27094">MNNDWRIQDETLADKVTNVIRKMIVNQTFKPGERLVQEELASRIGVSRMPIRDAFKRLAFEGLVIIESRRGAVVAPVSKESFQEVYTLRMQLEPMANRMSAENLNAAEFEELKLLCFKMENCSGEDDKYLFSQLNAEFHKLLRSKCPWNRLINLVETLWDGLPPYTPIFVTGQAEQSQYEHCEIVQALEKKDYHQVEEISYRHIERSRDLLLTQLESQGYFVNRLNQEDADS</sequence>
<proteinExistence type="predicted"/>
<protein>
    <submittedName>
        <fullName evidence="5">GntR family transcriptional regulator</fullName>
    </submittedName>
</protein>
<dbReference type="CDD" id="cd07377">
    <property type="entry name" value="WHTH_GntR"/>
    <property type="match status" value="1"/>
</dbReference>
<dbReference type="Gene3D" id="1.20.120.530">
    <property type="entry name" value="GntR ligand-binding domain-like"/>
    <property type="match status" value="1"/>
</dbReference>
<dbReference type="SMART" id="SM00345">
    <property type="entry name" value="HTH_GNTR"/>
    <property type="match status" value="1"/>
</dbReference>
<dbReference type="SUPFAM" id="SSF48008">
    <property type="entry name" value="GntR ligand-binding domain-like"/>
    <property type="match status" value="1"/>
</dbReference>
<dbReference type="SMART" id="SM00895">
    <property type="entry name" value="FCD"/>
    <property type="match status" value="1"/>
</dbReference>
<evidence type="ECO:0000313" key="6">
    <source>
        <dbReference type="Proteomes" id="UP001164761"/>
    </source>
</evidence>
<dbReference type="Proteomes" id="UP001164761">
    <property type="component" value="Chromosome"/>
</dbReference>
<reference evidence="5" key="1">
    <citation type="submission" date="2022-08" db="EMBL/GenBank/DDBJ databases">
        <title>Alicyclobacillus fastidiosus DSM 17978, complete genome.</title>
        <authorList>
            <person name="Wang Q."/>
            <person name="Cai R."/>
            <person name="Wang Z."/>
        </authorList>
    </citation>
    <scope>NUCLEOTIDE SEQUENCE</scope>
    <source>
        <strain evidence="5">DSM 17978</strain>
    </source>
</reference>
<dbReference type="Pfam" id="PF00392">
    <property type="entry name" value="GntR"/>
    <property type="match status" value="1"/>
</dbReference>
<keyword evidence="6" id="KW-1185">Reference proteome</keyword>
<dbReference type="Pfam" id="PF07729">
    <property type="entry name" value="FCD"/>
    <property type="match status" value="1"/>
</dbReference>
<dbReference type="PROSITE" id="PS50949">
    <property type="entry name" value="HTH_GNTR"/>
    <property type="match status" value="1"/>
</dbReference>
<dbReference type="EMBL" id="CP104067">
    <property type="protein sequence ID" value="WAH44069.1"/>
    <property type="molecule type" value="Genomic_DNA"/>
</dbReference>
<dbReference type="InterPro" id="IPR036390">
    <property type="entry name" value="WH_DNA-bd_sf"/>
</dbReference>
<dbReference type="SUPFAM" id="SSF46785">
    <property type="entry name" value="Winged helix' DNA-binding domain"/>
    <property type="match status" value="1"/>
</dbReference>
<keyword evidence="3" id="KW-0804">Transcription</keyword>
<dbReference type="InterPro" id="IPR000524">
    <property type="entry name" value="Tscrpt_reg_HTH_GntR"/>
</dbReference>
<keyword evidence="1" id="KW-0805">Transcription regulation</keyword>